<dbReference type="Proteomes" id="UP001500432">
    <property type="component" value="Unassembled WGS sequence"/>
</dbReference>
<sequence length="295" mass="31731">MPPLADILSAATVDPAAIALALAACALYAAGLVRARRRGVAWPLWRVLGFYLLGILPYVALACGFTGAYGSSLRWAFTLKVALMFFVVPLFLGLGQPVGLARAALSGAARDRLERVLASRATRALGNAFVAPLVGLVLFGTFLTPLLSVYRGSPLASGTLSVVVPLVGLLLALPLTEGDSFERSSAFIVLEFVYVFIELLADAVPGIFLRLSPTVLDGAASWAAGVPQWFPSPLRDQQLAGDLLWFIAEAVDVPVIILMFVRFSRSDRREARSFDELSDEEMDALAQEHLRRRGS</sequence>
<dbReference type="Pfam" id="PF09678">
    <property type="entry name" value="Caa3_CtaG"/>
    <property type="match status" value="1"/>
</dbReference>
<feature type="transmembrane region" description="Helical" evidence="6">
    <location>
        <begin position="155"/>
        <end position="175"/>
    </location>
</feature>
<evidence type="ECO:0000256" key="2">
    <source>
        <dbReference type="ARBA" id="ARBA00022475"/>
    </source>
</evidence>
<evidence type="ECO:0000256" key="4">
    <source>
        <dbReference type="ARBA" id="ARBA00022989"/>
    </source>
</evidence>
<accession>A0ABN3BNI4</accession>
<comment type="subcellular location">
    <subcellularLocation>
        <location evidence="1">Cell membrane</location>
        <topology evidence="1">Multi-pass membrane protein</topology>
    </subcellularLocation>
</comment>
<feature type="transmembrane region" description="Helical" evidence="6">
    <location>
        <begin position="16"/>
        <end position="35"/>
    </location>
</feature>
<evidence type="ECO:0000313" key="8">
    <source>
        <dbReference type="Proteomes" id="UP001500432"/>
    </source>
</evidence>
<comment type="caution">
    <text evidence="7">The sequence shown here is derived from an EMBL/GenBank/DDBJ whole genome shotgun (WGS) entry which is preliminary data.</text>
</comment>
<feature type="transmembrane region" description="Helical" evidence="6">
    <location>
        <begin position="81"/>
        <end position="103"/>
    </location>
</feature>
<evidence type="ECO:0000256" key="1">
    <source>
        <dbReference type="ARBA" id="ARBA00004651"/>
    </source>
</evidence>
<keyword evidence="8" id="KW-1185">Reference proteome</keyword>
<organism evidence="7 8">
    <name type="scientific">Sinomonas flava</name>
    <dbReference type="NCBI Taxonomy" id="496857"/>
    <lineage>
        <taxon>Bacteria</taxon>
        <taxon>Bacillati</taxon>
        <taxon>Actinomycetota</taxon>
        <taxon>Actinomycetes</taxon>
        <taxon>Micrococcales</taxon>
        <taxon>Micrococcaceae</taxon>
        <taxon>Sinomonas</taxon>
    </lineage>
</organism>
<dbReference type="InterPro" id="IPR019108">
    <property type="entry name" value="Caa3_assmbl_CtaG-rel"/>
</dbReference>
<keyword evidence="4 6" id="KW-1133">Transmembrane helix</keyword>
<gene>
    <name evidence="7" type="ORF">GCM10009849_09870</name>
</gene>
<feature type="transmembrane region" description="Helical" evidence="6">
    <location>
        <begin position="187"/>
        <end position="208"/>
    </location>
</feature>
<dbReference type="EMBL" id="BAAAQW010000003">
    <property type="protein sequence ID" value="GAA2198171.1"/>
    <property type="molecule type" value="Genomic_DNA"/>
</dbReference>
<evidence type="ECO:0008006" key="9">
    <source>
        <dbReference type="Google" id="ProtNLM"/>
    </source>
</evidence>
<evidence type="ECO:0000313" key="7">
    <source>
        <dbReference type="EMBL" id="GAA2198171.1"/>
    </source>
</evidence>
<keyword evidence="5 6" id="KW-0472">Membrane</keyword>
<name>A0ABN3BNI4_9MICC</name>
<reference evidence="7 8" key="1">
    <citation type="journal article" date="2019" name="Int. J. Syst. Evol. Microbiol.">
        <title>The Global Catalogue of Microorganisms (GCM) 10K type strain sequencing project: providing services to taxonomists for standard genome sequencing and annotation.</title>
        <authorList>
            <consortium name="The Broad Institute Genomics Platform"/>
            <consortium name="The Broad Institute Genome Sequencing Center for Infectious Disease"/>
            <person name="Wu L."/>
            <person name="Ma J."/>
        </authorList>
    </citation>
    <scope>NUCLEOTIDE SEQUENCE [LARGE SCALE GENOMIC DNA]</scope>
    <source>
        <strain evidence="7 8">JCM 16034</strain>
    </source>
</reference>
<dbReference type="RefSeq" id="WP_344298559.1">
    <property type="nucleotide sequence ID" value="NZ_BAAAQW010000003.1"/>
</dbReference>
<feature type="transmembrane region" description="Helical" evidence="6">
    <location>
        <begin position="124"/>
        <end position="143"/>
    </location>
</feature>
<feature type="transmembrane region" description="Helical" evidence="6">
    <location>
        <begin position="47"/>
        <end position="69"/>
    </location>
</feature>
<proteinExistence type="predicted"/>
<evidence type="ECO:0000256" key="3">
    <source>
        <dbReference type="ARBA" id="ARBA00022692"/>
    </source>
</evidence>
<feature type="transmembrane region" description="Helical" evidence="6">
    <location>
        <begin position="243"/>
        <end position="263"/>
    </location>
</feature>
<evidence type="ECO:0000256" key="5">
    <source>
        <dbReference type="ARBA" id="ARBA00023136"/>
    </source>
</evidence>
<keyword evidence="2" id="KW-1003">Cell membrane</keyword>
<protein>
    <recommendedName>
        <fullName evidence="9">Cytochrome c oxidase assembly factor CtaG</fullName>
    </recommendedName>
</protein>
<keyword evidence="3 6" id="KW-0812">Transmembrane</keyword>
<evidence type="ECO:0000256" key="6">
    <source>
        <dbReference type="SAM" id="Phobius"/>
    </source>
</evidence>